<feature type="domain" description="Peptidase S9 prolyl oligopeptidase catalytic" evidence="9">
    <location>
        <begin position="548"/>
        <end position="763"/>
    </location>
</feature>
<evidence type="ECO:0000256" key="3">
    <source>
        <dbReference type="ARBA" id="ARBA00010040"/>
    </source>
</evidence>
<dbReference type="PANTHER" id="PTHR42776">
    <property type="entry name" value="SERINE PEPTIDASE S9 FAMILY MEMBER"/>
    <property type="match status" value="1"/>
</dbReference>
<comment type="subunit">
    <text evidence="4">Homotetramer.</text>
</comment>
<dbReference type="GO" id="GO:0005737">
    <property type="term" value="C:cytoplasm"/>
    <property type="evidence" value="ECO:0007669"/>
    <property type="project" value="UniProtKB-SubCell"/>
</dbReference>
<organism evidence="11 12">
    <name type="scientific">Chenopodium quinoa</name>
    <name type="common">Quinoa</name>
    <dbReference type="NCBI Taxonomy" id="63459"/>
    <lineage>
        <taxon>Eukaryota</taxon>
        <taxon>Viridiplantae</taxon>
        <taxon>Streptophyta</taxon>
        <taxon>Embryophyta</taxon>
        <taxon>Tracheophyta</taxon>
        <taxon>Spermatophyta</taxon>
        <taxon>Magnoliopsida</taxon>
        <taxon>eudicotyledons</taxon>
        <taxon>Gunneridae</taxon>
        <taxon>Pentapetalae</taxon>
        <taxon>Caryophyllales</taxon>
        <taxon>Chenopodiaceae</taxon>
        <taxon>Chenopodioideae</taxon>
        <taxon>Atripliceae</taxon>
        <taxon>Chenopodium</taxon>
    </lineage>
</organism>
<dbReference type="Pfam" id="PF00326">
    <property type="entry name" value="Peptidase_S9"/>
    <property type="match status" value="1"/>
</dbReference>
<comment type="subcellular location">
    <subcellularLocation>
        <location evidence="2">Cytoplasm</location>
    </subcellularLocation>
</comment>
<evidence type="ECO:0000256" key="5">
    <source>
        <dbReference type="ARBA" id="ARBA00012917"/>
    </source>
</evidence>
<dbReference type="GO" id="GO:0004252">
    <property type="term" value="F:serine-type endopeptidase activity"/>
    <property type="evidence" value="ECO:0007669"/>
    <property type="project" value="TreeGrafter"/>
</dbReference>
<keyword evidence="6" id="KW-0963">Cytoplasm</keyword>
<dbReference type="Proteomes" id="UP000596660">
    <property type="component" value="Unplaced"/>
</dbReference>
<dbReference type="InterPro" id="IPR001375">
    <property type="entry name" value="Peptidase_S9_cat"/>
</dbReference>
<dbReference type="Pfam" id="PF19283">
    <property type="entry name" value="APEH_N"/>
    <property type="match status" value="1"/>
</dbReference>
<accession>A0A803MEP3</accession>
<evidence type="ECO:0000256" key="4">
    <source>
        <dbReference type="ARBA" id="ARBA00011881"/>
    </source>
</evidence>
<evidence type="ECO:0000313" key="11">
    <source>
        <dbReference type="EnsemblPlants" id="AUR62027936-RA:cds"/>
    </source>
</evidence>
<dbReference type="OMA" id="IIPVVMC"/>
<evidence type="ECO:0000256" key="2">
    <source>
        <dbReference type="ARBA" id="ARBA00004496"/>
    </source>
</evidence>
<dbReference type="SUPFAM" id="SSF53474">
    <property type="entry name" value="alpha/beta-Hydrolases"/>
    <property type="match status" value="1"/>
</dbReference>
<dbReference type="FunFam" id="3.40.50.1820:FF:000146">
    <property type="entry name" value="Acylamino-acid-releasing enzyme"/>
    <property type="match status" value="1"/>
</dbReference>
<sequence length="893" mass="97399">MDVSGAETSKELPLGLDSTMVEEYDSLSKLLLQFTSIPSINKAWVFKSSTGKDSKAMFSINQSNLLANKSRKSLISASIRKDGNKPINFEWSPFPLELSGVALMVPSPSGSKLLMVRNPENDSPTKLEIWGPSALEKEFHIPQSTHGLKVFPGILMKQILHMLLRSLPLLNQSSIHLVTRVKVPVIKDCNSWKALGDWEEGWGETYVNKRRPTLFVINVDSGEVRAVEGIKNSLSVGQAVWAPSSKVSQQKLIFVGWSSDSRRLGMKYCYNRPCALYAACSPFNELLGDYADHRCNKDSGVVILTQGINSAFSPMFSPDGKFLIFLSAKASIDSGAHSATNSLHRIDWPTDGNLNLSSKVVDVVPVVMCPGDGCFPGLYCSSFLTNPWLSDGRTVILSSIWESTQVILSVDILSGNVLRLTPHDSTSSWNLLSLDEDNIIAICSSPVEVPEIKYGSLLKESSTSASWSWQDVSGLAFRCSKEVESLLSSLQFSIMKVPVRDESGNSSEGASKPIDAIFVSAKREKSDSCNPLIVVLHGGPHSVSTTGFSKSLAFLSSIGYNLLTVKYRGSLGFGEEALQSLPGKIGCQDVGDVLTAIDYAFDLKLVDPSKITVLGGSHGGFLTTHLIGQAPEKFAAAAARNPVCNLASTVSTSDIPDWSFVESYGTEGIAHFTSAPTKEHLSVLYDKSPIAHVNKVKTPTIFLIGAKDLRVPSSNGLQYAQALKERGVKVKIIVFPEDIHAIDKPQSDFESFLNIGVWFKKYYELSNVNSRGARNRRAKRFKRSLYSEYRLWRAKKVDLFYVCSTMDTIVDEAMKEEDVVTSVGGIRLGDDNNNSFICSESMTCVSAEPHNNMVDSVVGPRSVSKPRNGSQPDVDVTQEGGEGGNGSSDECLD</sequence>
<dbReference type="Gene3D" id="3.40.50.1820">
    <property type="entry name" value="alpha/beta hydrolase"/>
    <property type="match status" value="1"/>
</dbReference>
<reference evidence="11" key="1">
    <citation type="journal article" date="2017" name="Nature">
        <title>The genome of Chenopodium quinoa.</title>
        <authorList>
            <person name="Jarvis D.E."/>
            <person name="Ho Y.S."/>
            <person name="Lightfoot D.J."/>
            <person name="Schmoeckel S.M."/>
            <person name="Li B."/>
            <person name="Borm T.J.A."/>
            <person name="Ohyanagi H."/>
            <person name="Mineta K."/>
            <person name="Michell C.T."/>
            <person name="Saber N."/>
            <person name="Kharbatia N.M."/>
            <person name="Rupper R.R."/>
            <person name="Sharp A.R."/>
            <person name="Dally N."/>
            <person name="Boughton B.A."/>
            <person name="Woo Y.H."/>
            <person name="Gao G."/>
            <person name="Schijlen E.G.W.M."/>
            <person name="Guo X."/>
            <person name="Momin A.A."/>
            <person name="Negrao S."/>
            <person name="Al-Babili S."/>
            <person name="Gehring C."/>
            <person name="Roessner U."/>
            <person name="Jung C."/>
            <person name="Murphy K."/>
            <person name="Arold S.T."/>
            <person name="Gojobori T."/>
            <person name="van der Linden C.G."/>
            <person name="van Loo E.N."/>
            <person name="Jellen E.N."/>
            <person name="Maughan P.J."/>
            <person name="Tester M."/>
        </authorList>
    </citation>
    <scope>NUCLEOTIDE SEQUENCE [LARGE SCALE GENOMIC DNA]</scope>
    <source>
        <strain evidence="11">cv. PI 614886</strain>
    </source>
</reference>
<keyword evidence="7" id="KW-0378">Hydrolase</keyword>
<keyword evidence="12" id="KW-1185">Reference proteome</keyword>
<dbReference type="Gramene" id="AUR62027936-RA">
    <property type="protein sequence ID" value="AUR62027936-RA:cds"/>
    <property type="gene ID" value="AUR62027936"/>
</dbReference>
<comment type="similarity">
    <text evidence="3">Belongs to the peptidase S9C family.</text>
</comment>
<dbReference type="AlphaFoldDB" id="A0A803MEP3"/>
<evidence type="ECO:0000313" key="12">
    <source>
        <dbReference type="Proteomes" id="UP000596660"/>
    </source>
</evidence>
<dbReference type="PANTHER" id="PTHR42776:SF4">
    <property type="entry name" value="ACYLAMINO-ACID-RELEASING ENZYME"/>
    <property type="match status" value="1"/>
</dbReference>
<dbReference type="InterPro" id="IPR029058">
    <property type="entry name" value="AB_hydrolase_fold"/>
</dbReference>
<dbReference type="SUPFAM" id="SSF82171">
    <property type="entry name" value="DPP6 N-terminal domain-like"/>
    <property type="match status" value="1"/>
</dbReference>
<dbReference type="EC" id="3.4.19.1" evidence="5"/>
<evidence type="ECO:0000256" key="1">
    <source>
        <dbReference type="ARBA" id="ARBA00000721"/>
    </source>
</evidence>
<dbReference type="EnsemblPlants" id="AUR62027936-RA">
    <property type="protein sequence ID" value="AUR62027936-RA:cds"/>
    <property type="gene ID" value="AUR62027936"/>
</dbReference>
<evidence type="ECO:0000256" key="7">
    <source>
        <dbReference type="ARBA" id="ARBA00022801"/>
    </source>
</evidence>
<evidence type="ECO:0000259" key="9">
    <source>
        <dbReference type="Pfam" id="PF00326"/>
    </source>
</evidence>
<reference evidence="11" key="2">
    <citation type="submission" date="2021-03" db="UniProtKB">
        <authorList>
            <consortium name="EnsemblPlants"/>
        </authorList>
    </citation>
    <scope>IDENTIFICATION</scope>
</reference>
<evidence type="ECO:0000256" key="8">
    <source>
        <dbReference type="SAM" id="MobiDB-lite"/>
    </source>
</evidence>
<feature type="domain" description="Acylamino-acid-releasing enzyme N-terminal" evidence="10">
    <location>
        <begin position="10"/>
        <end position="483"/>
    </location>
</feature>
<dbReference type="GO" id="GO:0006508">
    <property type="term" value="P:proteolysis"/>
    <property type="evidence" value="ECO:0007669"/>
    <property type="project" value="InterPro"/>
</dbReference>
<proteinExistence type="inferred from homology"/>
<evidence type="ECO:0000256" key="6">
    <source>
        <dbReference type="ARBA" id="ARBA00022490"/>
    </source>
</evidence>
<protein>
    <recommendedName>
        <fullName evidence="5">acylaminoacyl-peptidase</fullName>
        <ecNumber evidence="5">3.4.19.1</ecNumber>
    </recommendedName>
</protein>
<dbReference type="InterPro" id="IPR045550">
    <property type="entry name" value="AARE_N"/>
</dbReference>
<dbReference type="GO" id="GO:0008242">
    <property type="term" value="F:omega peptidase activity"/>
    <property type="evidence" value="ECO:0007669"/>
    <property type="project" value="UniProtKB-EC"/>
</dbReference>
<feature type="region of interest" description="Disordered" evidence="8">
    <location>
        <begin position="858"/>
        <end position="893"/>
    </location>
</feature>
<comment type="catalytic activity">
    <reaction evidence="1">
        <text>Cleavage of an N-acetyl or N-formyl amino acid from the N-terminus of a polypeptide.</text>
        <dbReference type="EC" id="3.4.19.1"/>
    </reaction>
</comment>
<name>A0A803MEP3_CHEQI</name>
<evidence type="ECO:0000259" key="10">
    <source>
        <dbReference type="Pfam" id="PF19283"/>
    </source>
</evidence>